<gene>
    <name evidence="1" type="ORF">ERS852480_04914</name>
</gene>
<dbReference type="Proteomes" id="UP000095512">
    <property type="component" value="Unassembled WGS sequence"/>
</dbReference>
<dbReference type="EMBL" id="CZAB01000091">
    <property type="protein sequence ID" value="CUQ12320.1"/>
    <property type="molecule type" value="Genomic_DNA"/>
</dbReference>
<dbReference type="RefSeq" id="WP_057572991.1">
    <property type="nucleotide sequence ID" value="NZ_CZAB01000091.1"/>
</dbReference>
<sequence>MASRPVYYDLYDCGKYDGRYRAAELMVMLGVRHRQQIEHYSDVGILYQKRYLIIRVDDENALELADEWDRVTQALKGCGYDLSRIQFIVRTNKNKVKRR</sequence>
<proteinExistence type="predicted"/>
<evidence type="ECO:0000313" key="1">
    <source>
        <dbReference type="EMBL" id="CUQ12320.1"/>
    </source>
</evidence>
<dbReference type="AlphaFoldDB" id="A0A174TY18"/>
<reference evidence="1 2" key="1">
    <citation type="submission" date="2015-09" db="EMBL/GenBank/DDBJ databases">
        <authorList>
            <consortium name="Pathogen Informatics"/>
        </authorList>
    </citation>
    <scope>NUCLEOTIDE SEQUENCE [LARGE SCALE GENOMIC DNA]</scope>
    <source>
        <strain evidence="1 2">2789STDY5834865</strain>
    </source>
</reference>
<accession>A0A174TY18</accession>
<evidence type="ECO:0000313" key="2">
    <source>
        <dbReference type="Proteomes" id="UP000095512"/>
    </source>
</evidence>
<protein>
    <submittedName>
        <fullName evidence="1">Uncharacterized protein</fullName>
    </submittedName>
</protein>
<organism evidence="1 2">
    <name type="scientific">Enterocloster clostridioformis</name>
    <dbReference type="NCBI Taxonomy" id="1531"/>
    <lineage>
        <taxon>Bacteria</taxon>
        <taxon>Bacillati</taxon>
        <taxon>Bacillota</taxon>
        <taxon>Clostridia</taxon>
        <taxon>Lachnospirales</taxon>
        <taxon>Lachnospiraceae</taxon>
        <taxon>Enterocloster</taxon>
    </lineage>
</organism>
<name>A0A174TY18_9FIRM</name>